<evidence type="ECO:0000313" key="2">
    <source>
        <dbReference type="Proteomes" id="UP000295662"/>
    </source>
</evidence>
<dbReference type="Proteomes" id="UP000295662">
    <property type="component" value="Unassembled WGS sequence"/>
</dbReference>
<reference evidence="1 2" key="1">
    <citation type="submission" date="2019-03" db="EMBL/GenBank/DDBJ databases">
        <title>Genomic Encyclopedia of Archaeal and Bacterial Type Strains, Phase II (KMG-II): from individual species to whole genera.</title>
        <authorList>
            <person name="Goeker M."/>
        </authorList>
    </citation>
    <scope>NUCLEOTIDE SEQUENCE [LARGE SCALE GENOMIC DNA]</scope>
    <source>
        <strain evidence="1 2">ATCC 25309</strain>
    </source>
</reference>
<dbReference type="EMBL" id="SOCA01000002">
    <property type="protein sequence ID" value="TDU72824.1"/>
    <property type="molecule type" value="Genomic_DNA"/>
</dbReference>
<protein>
    <submittedName>
        <fullName evidence="1">Uncharacterized protein</fullName>
    </submittedName>
</protein>
<evidence type="ECO:0000313" key="1">
    <source>
        <dbReference type="EMBL" id="TDU72824.1"/>
    </source>
</evidence>
<comment type="caution">
    <text evidence="1">The sequence shown here is derived from an EMBL/GenBank/DDBJ whole genome shotgun (WGS) entry which is preliminary data.</text>
</comment>
<keyword evidence="2" id="KW-1185">Reference proteome</keyword>
<sequence>MGRRMKGIRGNVECRMRGRRERAGLMHSLEICPFTWRAHSRQSQRSMACMRDCPFCGCPRQRVGIGEVGSTTDGTDRHRSGSRNTDAFFLGSPVLSVPSVVHLLGLLMPTRASALQGGRVLPRIIRALWAICGSSSGIADADEGVGTPWRTRSSSDHPCSLGHLWFIFGAC</sequence>
<dbReference type="AlphaFoldDB" id="A0A4R7S3H9"/>
<name>A0A4R7S3H9_9BACT</name>
<proteinExistence type="predicted"/>
<organism evidence="1 2">
    <name type="scientific">Prosthecobacter fusiformis</name>
    <dbReference type="NCBI Taxonomy" id="48464"/>
    <lineage>
        <taxon>Bacteria</taxon>
        <taxon>Pseudomonadati</taxon>
        <taxon>Verrucomicrobiota</taxon>
        <taxon>Verrucomicrobiia</taxon>
        <taxon>Verrucomicrobiales</taxon>
        <taxon>Verrucomicrobiaceae</taxon>
        <taxon>Prosthecobacter</taxon>
    </lineage>
</organism>
<accession>A0A4R7S3H9</accession>
<gene>
    <name evidence="1" type="ORF">EI77_01289</name>
</gene>